<dbReference type="AlphaFoldDB" id="J4GUU6"/>
<sequence>MPSVPPELSDYIVDYLYNDSRALIACSLVCRDWVATSRFHLFGRVTIDNARLCGAFCRLLKTSGGGIASYVRELIISKLSATDSELLIIEDALPPILALLHRAKMLTLTTLDLNPAIKRGLQLLPRSSTTELEVQYCHFPSFQDFAQLLDAFHHLEHLTVRGVSWSSTAFVPEHSSAWPIARAEHRPAWAMKLRSLTIGRDVDVSTFLGFLCSGRYCSNIVSLSVCCTFEEDADAVRSYLDVVGPSLNHLEVEWNPCHLGVNAVILPRDLSIENCEHLETLVLRCVILKGFSIPWVPALLSTLHSTFIQKIVFEIRVLGDLDALDWKWLDAVLSEPRFAHIEALVVKLRLWSALALSQEEARGIVCERFRLLGSRRILQFAS</sequence>
<dbReference type="EMBL" id="HE797181">
    <property type="protein sequence ID" value="CCM05175.1"/>
    <property type="molecule type" value="Genomic_DNA"/>
</dbReference>
<dbReference type="Gene3D" id="3.80.10.10">
    <property type="entry name" value="Ribonuclease Inhibitor"/>
    <property type="match status" value="1"/>
</dbReference>
<dbReference type="GeneID" id="24100086"/>
<proteinExistence type="predicted"/>
<dbReference type="HOGENOM" id="CLU_036316_4_1_1"/>
<name>J4GUU6_9APHY</name>
<keyword evidence="2" id="KW-1185">Reference proteome</keyword>
<evidence type="ECO:0008006" key="3">
    <source>
        <dbReference type="Google" id="ProtNLM"/>
    </source>
</evidence>
<evidence type="ECO:0000313" key="2">
    <source>
        <dbReference type="Proteomes" id="UP000006352"/>
    </source>
</evidence>
<dbReference type="Proteomes" id="UP000006352">
    <property type="component" value="Unassembled WGS sequence"/>
</dbReference>
<reference evidence="1 2" key="1">
    <citation type="journal article" date="2012" name="Appl. Environ. Microbiol.">
        <title>Short-read sequencing for genomic analysis of the brown rot fungus Fibroporia radiculosa.</title>
        <authorList>
            <person name="Tang J.D."/>
            <person name="Perkins A.D."/>
            <person name="Sonstegard T.S."/>
            <person name="Schroeder S.G."/>
            <person name="Burgess S.C."/>
            <person name="Diehl S.V."/>
        </authorList>
    </citation>
    <scope>NUCLEOTIDE SEQUENCE [LARGE SCALE GENOMIC DNA]</scope>
    <source>
        <strain evidence="1 2">TFFH 294</strain>
    </source>
</reference>
<dbReference type="SUPFAM" id="SSF52047">
    <property type="entry name" value="RNI-like"/>
    <property type="match status" value="1"/>
</dbReference>
<dbReference type="InterPro" id="IPR032675">
    <property type="entry name" value="LRR_dom_sf"/>
</dbReference>
<accession>J4GUU6</accession>
<dbReference type="RefSeq" id="XP_012184458.1">
    <property type="nucleotide sequence ID" value="XM_012329068.1"/>
</dbReference>
<dbReference type="OrthoDB" id="2977329at2759"/>
<evidence type="ECO:0000313" key="1">
    <source>
        <dbReference type="EMBL" id="CCM05175.1"/>
    </source>
</evidence>
<dbReference type="InParanoid" id="J4GUU6"/>
<dbReference type="STRING" id="599839.J4GUU6"/>
<gene>
    <name evidence="1" type="ORF">FIBRA_07384</name>
</gene>
<organism evidence="1 2">
    <name type="scientific">Fibroporia radiculosa</name>
    <dbReference type="NCBI Taxonomy" id="599839"/>
    <lineage>
        <taxon>Eukaryota</taxon>
        <taxon>Fungi</taxon>
        <taxon>Dikarya</taxon>
        <taxon>Basidiomycota</taxon>
        <taxon>Agaricomycotina</taxon>
        <taxon>Agaricomycetes</taxon>
        <taxon>Polyporales</taxon>
        <taxon>Fibroporiaceae</taxon>
        <taxon>Fibroporia</taxon>
    </lineage>
</organism>
<protein>
    <recommendedName>
        <fullName evidence="3">F-box domain-containing protein</fullName>
    </recommendedName>
</protein>